<evidence type="ECO:0000313" key="2">
    <source>
        <dbReference type="Proteomes" id="UP001149411"/>
    </source>
</evidence>
<proteinExistence type="predicted"/>
<organism evidence="1 2">
    <name type="scientific">Halorutilus salinus</name>
    <dbReference type="NCBI Taxonomy" id="2487751"/>
    <lineage>
        <taxon>Archaea</taxon>
        <taxon>Methanobacteriati</taxon>
        <taxon>Methanobacteriota</taxon>
        <taxon>Stenosarchaea group</taxon>
        <taxon>Halobacteria</taxon>
        <taxon>Halorutilales</taxon>
        <taxon>Halorutilaceae</taxon>
        <taxon>Halorutilus</taxon>
    </lineage>
</organism>
<gene>
    <name evidence="1" type="ORF">EGH25_07715</name>
</gene>
<dbReference type="EMBL" id="RKLV01000006">
    <property type="protein sequence ID" value="MCX2819238.1"/>
    <property type="molecule type" value="Genomic_DNA"/>
</dbReference>
<dbReference type="AlphaFoldDB" id="A0A9Q4C4Q7"/>
<reference evidence="1" key="1">
    <citation type="submission" date="2022-09" db="EMBL/GenBank/DDBJ databases">
        <title>Haloadaptaus new haloarchaeum isolated from saline soil.</title>
        <authorList>
            <person name="Duran-Viseras A."/>
            <person name="Sanchez-Porro C."/>
            <person name="Ventosa A."/>
        </authorList>
    </citation>
    <scope>NUCLEOTIDE SEQUENCE</scope>
    <source>
        <strain evidence="1">F3-133</strain>
    </source>
</reference>
<accession>A0A9Q4C4Q7</accession>
<comment type="caution">
    <text evidence="1">The sequence shown here is derived from an EMBL/GenBank/DDBJ whole genome shotgun (WGS) entry which is preliminary data.</text>
</comment>
<evidence type="ECO:0000313" key="1">
    <source>
        <dbReference type="EMBL" id="MCX2819238.1"/>
    </source>
</evidence>
<keyword evidence="2" id="KW-1185">Reference proteome</keyword>
<protein>
    <submittedName>
        <fullName evidence="1">Uncharacterized protein</fullName>
    </submittedName>
</protein>
<name>A0A9Q4C4Q7_9EURY</name>
<dbReference type="RefSeq" id="WP_266087327.1">
    <property type="nucleotide sequence ID" value="NZ_RKLV01000006.1"/>
</dbReference>
<sequence>MNADYGYDEEDEVWEVTAGRSDRITDPRIDTEDRAWYVYEAVNGRNVKSGEATSIPVPRSDDGVEELLGALDEDCREVESTDIEALEAEIDEAVYDLFDLTDEEREVIEEYLEVF</sequence>
<dbReference type="Proteomes" id="UP001149411">
    <property type="component" value="Unassembled WGS sequence"/>
</dbReference>